<evidence type="ECO:0000313" key="2">
    <source>
        <dbReference type="Ensembl" id="ENSSLUP00000024950.1"/>
    </source>
</evidence>
<feature type="region of interest" description="Disordered" evidence="1">
    <location>
        <begin position="360"/>
        <end position="380"/>
    </location>
</feature>
<protein>
    <submittedName>
        <fullName evidence="2">Uncharacterized protein</fullName>
    </submittedName>
</protein>
<dbReference type="AlphaFoldDB" id="A0A8C9YJS8"/>
<dbReference type="Pfam" id="PF11035">
    <property type="entry name" value="SNAPC2"/>
    <property type="match status" value="1"/>
</dbReference>
<feature type="region of interest" description="Disordered" evidence="1">
    <location>
        <begin position="255"/>
        <end position="287"/>
    </location>
</feature>
<evidence type="ECO:0000313" key="3">
    <source>
        <dbReference type="Proteomes" id="UP000694568"/>
    </source>
</evidence>
<name>A0A8C9YJS8_SANLU</name>
<feature type="compositionally biased region" description="Basic and acidic residues" evidence="1">
    <location>
        <begin position="363"/>
        <end position="380"/>
    </location>
</feature>
<dbReference type="PANTHER" id="PTHR15132">
    <property type="entry name" value="SNRNA-ACTIVATING PROTEIN COMPLEX SUBUNIT 2"/>
    <property type="match status" value="1"/>
</dbReference>
<dbReference type="Proteomes" id="UP000694568">
    <property type="component" value="Unplaced"/>
</dbReference>
<gene>
    <name evidence="2" type="primary">snapc2</name>
</gene>
<accession>A0A8C9YJS8</accession>
<reference evidence="2" key="2">
    <citation type="submission" date="2025-09" db="UniProtKB">
        <authorList>
            <consortium name="Ensembl"/>
        </authorList>
    </citation>
    <scope>IDENTIFICATION</scope>
</reference>
<dbReference type="GO" id="GO:0016251">
    <property type="term" value="F:RNA polymerase II general transcription initiation factor activity"/>
    <property type="evidence" value="ECO:0007669"/>
    <property type="project" value="InterPro"/>
</dbReference>
<reference evidence="2" key="1">
    <citation type="submission" date="2025-08" db="UniProtKB">
        <authorList>
            <consortium name="Ensembl"/>
        </authorList>
    </citation>
    <scope>IDENTIFICATION</scope>
</reference>
<feature type="compositionally biased region" description="Polar residues" evidence="1">
    <location>
        <begin position="273"/>
        <end position="283"/>
    </location>
</feature>
<feature type="region of interest" description="Disordered" evidence="1">
    <location>
        <begin position="144"/>
        <end position="167"/>
    </location>
</feature>
<dbReference type="Ensembl" id="ENSSLUT00000025756.1">
    <property type="protein sequence ID" value="ENSSLUP00000024950.1"/>
    <property type="gene ID" value="ENSSLUG00000011360.1"/>
</dbReference>
<dbReference type="PANTHER" id="PTHR15132:SF1">
    <property type="entry name" value="SNRNA-ACTIVATING PROTEIN COMPLEX SUBUNIT 2"/>
    <property type="match status" value="1"/>
</dbReference>
<feature type="compositionally biased region" description="Basic residues" evidence="1">
    <location>
        <begin position="1"/>
        <end position="10"/>
    </location>
</feature>
<dbReference type="GeneTree" id="ENSGT00390000017407"/>
<evidence type="ECO:0000256" key="1">
    <source>
        <dbReference type="SAM" id="MobiDB-lite"/>
    </source>
</evidence>
<feature type="compositionally biased region" description="Low complexity" evidence="1">
    <location>
        <begin position="257"/>
        <end position="272"/>
    </location>
</feature>
<organism evidence="2 3">
    <name type="scientific">Sander lucioperca</name>
    <name type="common">Pike-perch</name>
    <name type="synonym">Perca lucioperca</name>
    <dbReference type="NCBI Taxonomy" id="283035"/>
    <lineage>
        <taxon>Eukaryota</taxon>
        <taxon>Metazoa</taxon>
        <taxon>Chordata</taxon>
        <taxon>Craniata</taxon>
        <taxon>Vertebrata</taxon>
        <taxon>Euteleostomi</taxon>
        <taxon>Actinopterygii</taxon>
        <taxon>Neopterygii</taxon>
        <taxon>Teleostei</taxon>
        <taxon>Neoteleostei</taxon>
        <taxon>Acanthomorphata</taxon>
        <taxon>Eupercaria</taxon>
        <taxon>Perciformes</taxon>
        <taxon>Percoidei</taxon>
        <taxon>Percidae</taxon>
        <taxon>Luciopercinae</taxon>
        <taxon>Sander</taxon>
    </lineage>
</organism>
<dbReference type="GO" id="GO:0016604">
    <property type="term" value="C:nuclear body"/>
    <property type="evidence" value="ECO:0007669"/>
    <property type="project" value="TreeGrafter"/>
</dbReference>
<keyword evidence="3" id="KW-1185">Reference proteome</keyword>
<proteinExistence type="predicted"/>
<feature type="compositionally biased region" description="Low complexity" evidence="1">
    <location>
        <begin position="20"/>
        <end position="33"/>
    </location>
</feature>
<dbReference type="GO" id="GO:0009301">
    <property type="term" value="P:snRNA transcription"/>
    <property type="evidence" value="ECO:0007669"/>
    <property type="project" value="InterPro"/>
</dbReference>
<sequence length="380" mass="41869">MKPPPRKRTKIDRTLYPEPASGKQASSSSQWKQAEQRSLLTALKKLSGKTQGHEDIDYDFLRNHVQTRSISEMQSVVEYLKNKVISMASQTLKEKRLEEKVRKPIEVWTHMASTITGNLEEPISTAFSQMLIVSSTEPCTLRNCDPPQVYRPPTNKDGPVGRTITPRPMTRLPVKAERPNTNTARPLMVIKTPAPAMGPARRLPAPSQVVRVPNSNILPPKQRLHATAGSSPAVATSTSQSAASVCQPGAAATLVMPSTSPQPSSQTVTPLTVTGQVPPSSGSAAVVKTPSVGSSLIRTTQQPAEQHPHPHLHRHHVKLPLLQQRHQPNSSPQYRSVHWCLLHAPTLHHRRGLVRPVWSHQQVQHDGHAEGVRRQERSGL</sequence>
<dbReference type="InterPro" id="IPR021281">
    <property type="entry name" value="SNAPC2"/>
</dbReference>
<feature type="region of interest" description="Disordered" evidence="1">
    <location>
        <begin position="1"/>
        <end position="33"/>
    </location>
</feature>